<proteinExistence type="predicted"/>
<evidence type="ECO:0000313" key="2">
    <source>
        <dbReference type="Proteomes" id="UP000193920"/>
    </source>
</evidence>
<name>A0A1Y2BBX9_9FUNG</name>
<dbReference type="Proteomes" id="UP000193920">
    <property type="component" value="Unassembled WGS sequence"/>
</dbReference>
<reference evidence="1 2" key="1">
    <citation type="submission" date="2016-08" db="EMBL/GenBank/DDBJ databases">
        <title>A Parts List for Fungal Cellulosomes Revealed by Comparative Genomics.</title>
        <authorList>
            <consortium name="DOE Joint Genome Institute"/>
            <person name="Haitjema C.H."/>
            <person name="Gilmore S.P."/>
            <person name="Henske J.K."/>
            <person name="Solomon K.V."/>
            <person name="De Groot R."/>
            <person name="Kuo A."/>
            <person name="Mondo S.J."/>
            <person name="Salamov A.A."/>
            <person name="Labutti K."/>
            <person name="Zhao Z."/>
            <person name="Chiniquy J."/>
            <person name="Barry K."/>
            <person name="Brewer H.M."/>
            <person name="Purvine S.O."/>
            <person name="Wright A.T."/>
            <person name="Boxma B."/>
            <person name="Van Alen T."/>
            <person name="Hackstein J.H."/>
            <person name="Baker S.E."/>
            <person name="Grigoriev I.V."/>
            <person name="O'Malley M.A."/>
        </authorList>
    </citation>
    <scope>NUCLEOTIDE SEQUENCE [LARGE SCALE GENOMIC DNA]</scope>
    <source>
        <strain evidence="1 2">G1</strain>
    </source>
</reference>
<gene>
    <name evidence="1" type="ORF">LY90DRAFT_626565</name>
</gene>
<accession>A0A1Y2BBX9</accession>
<organism evidence="1 2">
    <name type="scientific">Neocallimastix californiae</name>
    <dbReference type="NCBI Taxonomy" id="1754190"/>
    <lineage>
        <taxon>Eukaryota</taxon>
        <taxon>Fungi</taxon>
        <taxon>Fungi incertae sedis</taxon>
        <taxon>Chytridiomycota</taxon>
        <taxon>Chytridiomycota incertae sedis</taxon>
        <taxon>Neocallimastigomycetes</taxon>
        <taxon>Neocallimastigales</taxon>
        <taxon>Neocallimastigaceae</taxon>
        <taxon>Neocallimastix</taxon>
    </lineage>
</organism>
<sequence length="116" mass="13880">MHDQIALSIIITNVIPEVIKKIQRTEKIYEAMEINNKDYNKEKSKDVDYYLRKLNTIITKSIDKCLDTMRELKIIANILNEKRYKYSDLTKMNIIYYVAPTESKIENKFKQNNETR</sequence>
<keyword evidence="2" id="KW-1185">Reference proteome</keyword>
<protein>
    <submittedName>
        <fullName evidence="1">Uncharacterized protein</fullName>
    </submittedName>
</protein>
<dbReference type="EMBL" id="MCOG01000164">
    <property type="protein sequence ID" value="ORY32333.1"/>
    <property type="molecule type" value="Genomic_DNA"/>
</dbReference>
<comment type="caution">
    <text evidence="1">The sequence shown here is derived from an EMBL/GenBank/DDBJ whole genome shotgun (WGS) entry which is preliminary data.</text>
</comment>
<dbReference type="AlphaFoldDB" id="A0A1Y2BBX9"/>
<evidence type="ECO:0000313" key="1">
    <source>
        <dbReference type="EMBL" id="ORY32333.1"/>
    </source>
</evidence>